<dbReference type="Gene3D" id="1.10.530.10">
    <property type="match status" value="1"/>
</dbReference>
<gene>
    <name evidence="8 10" type="primary">mltF</name>
    <name evidence="10" type="ORF">NYF23_04640</name>
</gene>
<dbReference type="GO" id="GO:0016829">
    <property type="term" value="F:lyase activity"/>
    <property type="evidence" value="ECO:0007669"/>
    <property type="project" value="UniProtKB-KW"/>
</dbReference>
<keyword evidence="7 8" id="KW-0961">Cell wall biogenesis/degradation</keyword>
<evidence type="ECO:0000256" key="5">
    <source>
        <dbReference type="ARBA" id="ARBA00023237"/>
    </source>
</evidence>
<dbReference type="CDD" id="cd01009">
    <property type="entry name" value="PBP2_YfhD_N"/>
    <property type="match status" value="1"/>
</dbReference>
<dbReference type="EC" id="4.2.2.n1" evidence="8"/>
<dbReference type="SUPFAM" id="SSF53955">
    <property type="entry name" value="Lysozyme-like"/>
    <property type="match status" value="1"/>
</dbReference>
<dbReference type="PANTHER" id="PTHR35936">
    <property type="entry name" value="MEMBRANE-BOUND LYTIC MUREIN TRANSGLYCOSYLASE F"/>
    <property type="match status" value="1"/>
</dbReference>
<dbReference type="EMBL" id="CP103416">
    <property type="protein sequence ID" value="UVW35901.1"/>
    <property type="molecule type" value="Genomic_DNA"/>
</dbReference>
<feature type="region of interest" description="LT domain" evidence="8">
    <location>
        <begin position="277"/>
        <end position="491"/>
    </location>
</feature>
<dbReference type="SUPFAM" id="SSF53850">
    <property type="entry name" value="Periplasmic binding protein-like II"/>
    <property type="match status" value="1"/>
</dbReference>
<keyword evidence="11" id="KW-1185">Reference proteome</keyword>
<comment type="similarity">
    <text evidence="2">Belongs to the bacterial solute-binding protein 3 family.</text>
</comment>
<accession>A0ABY5TS59</accession>
<protein>
    <recommendedName>
        <fullName evidence="8">Membrane-bound lytic murein transglycosylase F</fullName>
        <ecNumber evidence="8">4.2.2.n1</ecNumber>
    </recommendedName>
    <alternativeName>
        <fullName evidence="8">Murein lyase F</fullName>
    </alternativeName>
</protein>
<dbReference type="PROSITE" id="PS00922">
    <property type="entry name" value="TRANSGLYCOSYLASE"/>
    <property type="match status" value="1"/>
</dbReference>
<dbReference type="HAMAP" id="MF_02016">
    <property type="entry name" value="MltF"/>
    <property type="match status" value="1"/>
</dbReference>
<keyword evidence="3 8" id="KW-0732">Signal</keyword>
<dbReference type="PANTHER" id="PTHR35936:SF32">
    <property type="entry name" value="MEMBRANE-BOUND LYTIC MUREIN TRANSGLYCOSYLASE F"/>
    <property type="match status" value="1"/>
</dbReference>
<dbReference type="CDD" id="cd13403">
    <property type="entry name" value="MLTF-like"/>
    <property type="match status" value="1"/>
</dbReference>
<name>A0ABY5TS59_9GAMM</name>
<organism evidence="10 11">
    <name type="scientific">SAR92 clade bacterium H455</name>
    <dbReference type="NCBI Taxonomy" id="2974818"/>
    <lineage>
        <taxon>Bacteria</taxon>
        <taxon>Pseudomonadati</taxon>
        <taxon>Pseudomonadota</taxon>
        <taxon>Gammaproteobacteria</taxon>
        <taxon>Cellvibrionales</taxon>
        <taxon>Porticoccaceae</taxon>
        <taxon>SAR92 clade</taxon>
    </lineage>
</organism>
<comment type="caution">
    <text evidence="8">Lacks conserved residue(s) required for the propagation of feature annotation.</text>
</comment>
<evidence type="ECO:0000256" key="3">
    <source>
        <dbReference type="ARBA" id="ARBA00022729"/>
    </source>
</evidence>
<keyword evidence="5 8" id="KW-0998">Cell outer membrane</keyword>
<comment type="subcellular location">
    <subcellularLocation>
        <location evidence="8">Cell outer membrane</location>
        <topology evidence="8">Peripheral membrane protein</topology>
    </subcellularLocation>
    <text evidence="8">Attached to the inner leaflet of the outer membrane.</text>
</comment>
<evidence type="ECO:0000256" key="8">
    <source>
        <dbReference type="HAMAP-Rule" id="MF_02016"/>
    </source>
</evidence>
<dbReference type="InterPro" id="IPR023346">
    <property type="entry name" value="Lysozyme-like_dom_sf"/>
</dbReference>
<dbReference type="NCBIfam" id="NF008112">
    <property type="entry name" value="PRK10859.1"/>
    <property type="match status" value="1"/>
</dbReference>
<evidence type="ECO:0000259" key="9">
    <source>
        <dbReference type="SMART" id="SM00062"/>
    </source>
</evidence>
<feature type="domain" description="Solute-binding protein family 3/N-terminal" evidence="9">
    <location>
        <begin position="53"/>
        <end position="276"/>
    </location>
</feature>
<reference evidence="10" key="1">
    <citation type="submission" date="2022-08" db="EMBL/GenBank/DDBJ databases">
        <title>Catabolic pathway analysis in culturable SAR92 clade bacteria reveals their overlooked roles in DMSP degradation in coastal seas.</title>
        <authorList>
            <person name="He X."/>
            <person name="Zhang X."/>
            <person name="Zhang Y."/>
        </authorList>
    </citation>
    <scope>NUCLEOTIDE SEQUENCE</scope>
    <source>
        <strain evidence="10">H455</strain>
    </source>
</reference>
<dbReference type="InterPro" id="IPR023703">
    <property type="entry name" value="MltF"/>
</dbReference>
<keyword evidence="4 8" id="KW-0472">Membrane</keyword>
<dbReference type="SMART" id="SM00062">
    <property type="entry name" value="PBPb"/>
    <property type="match status" value="1"/>
</dbReference>
<comment type="similarity">
    <text evidence="8">In the C-terminal section; belongs to the transglycosylase Slt family.</text>
</comment>
<proteinExistence type="inferred from homology"/>
<keyword evidence="6 8" id="KW-0456">Lyase</keyword>
<dbReference type="InterPro" id="IPR008258">
    <property type="entry name" value="Transglycosylase_SLT_dom_1"/>
</dbReference>
<dbReference type="Proteomes" id="UP001059934">
    <property type="component" value="Chromosome"/>
</dbReference>
<dbReference type="InterPro" id="IPR000189">
    <property type="entry name" value="Transglyc_AS"/>
</dbReference>
<evidence type="ECO:0000256" key="1">
    <source>
        <dbReference type="ARBA" id="ARBA00007734"/>
    </source>
</evidence>
<feature type="active site" evidence="8">
    <location>
        <position position="323"/>
    </location>
</feature>
<dbReference type="Pfam" id="PF00497">
    <property type="entry name" value="SBP_bac_3"/>
    <property type="match status" value="1"/>
</dbReference>
<comment type="function">
    <text evidence="8">Murein-degrading enzyme that degrades murein glycan strands and insoluble, high-molecular weight murein sacculi, with the concomitant formation of a 1,6-anhydromuramoyl product. Lytic transglycosylases (LTs) play an integral role in the metabolism of the peptidoglycan (PG) sacculus. Their lytic action creates space within the PG sacculus to allow for its expansion as well as for the insertion of various structures such as secretion systems and flagella.</text>
</comment>
<comment type="catalytic activity">
    <reaction evidence="8">
        <text>Exolytic cleavage of the (1-&gt;4)-beta-glycosidic linkage between N-acetylmuramic acid (MurNAc) and N-acetylglucosamine (GlcNAc) residues in peptidoglycan, from either the reducing or the non-reducing ends of the peptidoglycan chains, with concomitant formation of a 1,6-anhydrobond in the MurNAc residue.</text>
        <dbReference type="EC" id="4.2.2.n1"/>
    </reaction>
</comment>
<dbReference type="InterPro" id="IPR001638">
    <property type="entry name" value="Solute-binding_3/MltF_N"/>
</dbReference>
<evidence type="ECO:0000256" key="6">
    <source>
        <dbReference type="ARBA" id="ARBA00023239"/>
    </source>
</evidence>
<dbReference type="Gene3D" id="3.40.190.10">
    <property type="entry name" value="Periplasmic binding protein-like II"/>
    <property type="match status" value="2"/>
</dbReference>
<comment type="domain">
    <text evidence="8">The N-terminal domain does not have lytic activity and probably modulates enzymatic activity. The C-terminal domain is the catalytic active domain.</text>
</comment>
<evidence type="ECO:0000256" key="7">
    <source>
        <dbReference type="ARBA" id="ARBA00023316"/>
    </source>
</evidence>
<comment type="similarity">
    <text evidence="8">In the N-terminal section; belongs to the bacterial solute-binding protein 3 family.</text>
</comment>
<evidence type="ECO:0000313" key="10">
    <source>
        <dbReference type="EMBL" id="UVW35901.1"/>
    </source>
</evidence>
<evidence type="ECO:0000313" key="11">
    <source>
        <dbReference type="Proteomes" id="UP001059934"/>
    </source>
</evidence>
<evidence type="ECO:0000256" key="2">
    <source>
        <dbReference type="ARBA" id="ARBA00010333"/>
    </source>
</evidence>
<evidence type="ECO:0000256" key="4">
    <source>
        <dbReference type="ARBA" id="ARBA00023136"/>
    </source>
</evidence>
<dbReference type="Pfam" id="PF01464">
    <property type="entry name" value="SLT"/>
    <property type="match status" value="1"/>
</dbReference>
<sequence>MLGPITKFSTRFPVSARRAGTRITLAFTAALFLFHFSSSARISDLQQVQLSGTLQMLTVDGPTTYYEDGRGKNGLEYLLAKAFAESLGVELVVRSKPSLKALLLSVGGPEGNFAAANITITESRSKLLQFSDPYLQVTQYLVYRRGSARPRSLASLDGDLLIVKGSSHSEQLKYWARQYPTLAWRENANSEMSELLRMVHDSEIDYTVVDSLAYLVSRHIYPQVRRAIDISDPQSVAWAFPRHGDGTLLAAANRFLSDYSASGELAALKNDLLEQADNFSVAGSQRFGQLVNSRLPNYEPLFKLAAEQFGFDWHLLAAVAYQESHWNPKARSPTGVRGLMMLTLTTAREMNITNRLDPQQSLTGGAAYLSKLRSRLPDRISEPDRTLLALAAYNVGFGHMEDARILTQRNGQDPDLWEHVRQHLPKLSNKKYYPTLKYGYARGNEPVIYVDNIRYYTRYLELHELSQQLEVQNEETLQPNSEWEDSAPSSL</sequence>
<comment type="similarity">
    <text evidence="1">Belongs to the transglycosylase Slt family.</text>
</comment>